<accession>A0A518BQW3</accession>
<feature type="modified residue" description="4-aspartylphosphate" evidence="1">
    <location>
        <position position="66"/>
    </location>
</feature>
<dbReference type="AlphaFoldDB" id="A0A518BQW3"/>
<protein>
    <submittedName>
        <fullName evidence="3">Response regulator rcp1</fullName>
    </submittedName>
</protein>
<dbReference type="KEGG" id="pbap:Pla133_44920"/>
<sequence>MKANRPVHFLLVEDEDAHAELLVRGMERERIHNLVTRVRDGEAALEALRDAAAKGSAALPDVVLLDIHLPKVDGLEVLRVIRESEELSHLPVVMLTASNSAQDRERALELNVSSYLQKPLEFDCFRQMVRDLSLYWTVWNRPPAD</sequence>
<gene>
    <name evidence="3" type="primary">rcp1_2</name>
    <name evidence="3" type="ORF">Pla133_44920</name>
</gene>
<evidence type="ECO:0000256" key="1">
    <source>
        <dbReference type="PROSITE-ProRule" id="PRU00169"/>
    </source>
</evidence>
<dbReference type="RefSeq" id="WP_419191832.1">
    <property type="nucleotide sequence ID" value="NZ_CP036287.1"/>
</dbReference>
<evidence type="ECO:0000313" key="4">
    <source>
        <dbReference type="Proteomes" id="UP000316921"/>
    </source>
</evidence>
<keyword evidence="1" id="KW-0597">Phosphoprotein</keyword>
<dbReference type="GO" id="GO:0000160">
    <property type="term" value="P:phosphorelay signal transduction system"/>
    <property type="evidence" value="ECO:0007669"/>
    <property type="project" value="InterPro"/>
</dbReference>
<dbReference type="InterPro" id="IPR052893">
    <property type="entry name" value="TCS_response_regulator"/>
</dbReference>
<dbReference type="Pfam" id="PF00072">
    <property type="entry name" value="Response_reg"/>
    <property type="match status" value="1"/>
</dbReference>
<dbReference type="CDD" id="cd17557">
    <property type="entry name" value="REC_Rcp-like"/>
    <property type="match status" value="1"/>
</dbReference>
<dbReference type="Gene3D" id="3.40.50.2300">
    <property type="match status" value="1"/>
</dbReference>
<reference evidence="3 4" key="1">
    <citation type="submission" date="2019-02" db="EMBL/GenBank/DDBJ databases">
        <title>Deep-cultivation of Planctomycetes and their phenomic and genomic characterization uncovers novel biology.</title>
        <authorList>
            <person name="Wiegand S."/>
            <person name="Jogler M."/>
            <person name="Boedeker C."/>
            <person name="Pinto D."/>
            <person name="Vollmers J."/>
            <person name="Rivas-Marin E."/>
            <person name="Kohn T."/>
            <person name="Peeters S.H."/>
            <person name="Heuer A."/>
            <person name="Rast P."/>
            <person name="Oberbeckmann S."/>
            <person name="Bunk B."/>
            <person name="Jeske O."/>
            <person name="Meyerdierks A."/>
            <person name="Storesund J.E."/>
            <person name="Kallscheuer N."/>
            <person name="Luecker S."/>
            <person name="Lage O.M."/>
            <person name="Pohl T."/>
            <person name="Merkel B.J."/>
            <person name="Hornburger P."/>
            <person name="Mueller R.-W."/>
            <person name="Bruemmer F."/>
            <person name="Labrenz M."/>
            <person name="Spormann A.M."/>
            <person name="Op den Camp H."/>
            <person name="Overmann J."/>
            <person name="Amann R."/>
            <person name="Jetten M.S.M."/>
            <person name="Mascher T."/>
            <person name="Medema M.H."/>
            <person name="Devos D.P."/>
            <person name="Kaster A.-K."/>
            <person name="Ovreas L."/>
            <person name="Rohde M."/>
            <person name="Galperin M.Y."/>
            <person name="Jogler C."/>
        </authorList>
    </citation>
    <scope>NUCLEOTIDE SEQUENCE [LARGE SCALE GENOMIC DNA]</scope>
    <source>
        <strain evidence="3 4">Pla133</strain>
    </source>
</reference>
<dbReference type="Proteomes" id="UP000316921">
    <property type="component" value="Chromosome"/>
</dbReference>
<dbReference type="SMART" id="SM00448">
    <property type="entry name" value="REC"/>
    <property type="match status" value="1"/>
</dbReference>
<dbReference type="EMBL" id="CP036287">
    <property type="protein sequence ID" value="QDU69373.1"/>
    <property type="molecule type" value="Genomic_DNA"/>
</dbReference>
<dbReference type="InterPro" id="IPR011006">
    <property type="entry name" value="CheY-like_superfamily"/>
</dbReference>
<dbReference type="InterPro" id="IPR001789">
    <property type="entry name" value="Sig_transdc_resp-reg_receiver"/>
</dbReference>
<keyword evidence="4" id="KW-1185">Reference proteome</keyword>
<evidence type="ECO:0000313" key="3">
    <source>
        <dbReference type="EMBL" id="QDU69373.1"/>
    </source>
</evidence>
<dbReference type="PROSITE" id="PS50110">
    <property type="entry name" value="RESPONSE_REGULATORY"/>
    <property type="match status" value="1"/>
</dbReference>
<dbReference type="SUPFAM" id="SSF52172">
    <property type="entry name" value="CheY-like"/>
    <property type="match status" value="1"/>
</dbReference>
<feature type="domain" description="Response regulatory" evidence="2">
    <location>
        <begin position="8"/>
        <end position="133"/>
    </location>
</feature>
<evidence type="ECO:0000259" key="2">
    <source>
        <dbReference type="PROSITE" id="PS50110"/>
    </source>
</evidence>
<name>A0A518BQW3_9BACT</name>
<proteinExistence type="predicted"/>
<dbReference type="PANTHER" id="PTHR44520">
    <property type="entry name" value="RESPONSE REGULATOR RCP1-RELATED"/>
    <property type="match status" value="1"/>
</dbReference>
<organism evidence="3 4">
    <name type="scientific">Engelhardtia mirabilis</name>
    <dbReference type="NCBI Taxonomy" id="2528011"/>
    <lineage>
        <taxon>Bacteria</taxon>
        <taxon>Pseudomonadati</taxon>
        <taxon>Planctomycetota</taxon>
        <taxon>Planctomycetia</taxon>
        <taxon>Planctomycetia incertae sedis</taxon>
        <taxon>Engelhardtia</taxon>
    </lineage>
</organism>